<accession>A0A0K0DMI8</accession>
<protein>
    <submittedName>
        <fullName evidence="2">Uncharacterized protein</fullName>
    </submittedName>
</protein>
<sequence length="84" mass="9302">MFREVHGQTRVDENADTAYASIVACSEEQFLSSVIDSVEWVASSRLGQADDVVPSHSCLHEQVLYRGLGCKCTCVVSTDRHHSF</sequence>
<keyword evidence="1" id="KW-1185">Reference proteome</keyword>
<evidence type="ECO:0000313" key="1">
    <source>
        <dbReference type="Proteomes" id="UP000035642"/>
    </source>
</evidence>
<proteinExistence type="predicted"/>
<organism evidence="1 2">
    <name type="scientific">Angiostrongylus cantonensis</name>
    <name type="common">Rat lungworm</name>
    <dbReference type="NCBI Taxonomy" id="6313"/>
    <lineage>
        <taxon>Eukaryota</taxon>
        <taxon>Metazoa</taxon>
        <taxon>Ecdysozoa</taxon>
        <taxon>Nematoda</taxon>
        <taxon>Chromadorea</taxon>
        <taxon>Rhabditida</taxon>
        <taxon>Rhabditina</taxon>
        <taxon>Rhabditomorpha</taxon>
        <taxon>Strongyloidea</taxon>
        <taxon>Metastrongylidae</taxon>
        <taxon>Angiostrongylus</taxon>
    </lineage>
</organism>
<name>A0A0K0DMI8_ANGCA</name>
<reference evidence="1" key="1">
    <citation type="submission" date="2012-09" db="EMBL/GenBank/DDBJ databases">
        <authorList>
            <person name="Martin A.A."/>
        </authorList>
    </citation>
    <scope>NUCLEOTIDE SEQUENCE</scope>
</reference>
<reference evidence="2" key="2">
    <citation type="submission" date="2017-02" db="UniProtKB">
        <authorList>
            <consortium name="WormBaseParasite"/>
        </authorList>
    </citation>
    <scope>IDENTIFICATION</scope>
</reference>
<dbReference type="WBParaSite" id="ACAC_0001290601-mRNA-1">
    <property type="protein sequence ID" value="ACAC_0001290601-mRNA-1"/>
    <property type="gene ID" value="ACAC_0001290601"/>
</dbReference>
<evidence type="ECO:0000313" key="2">
    <source>
        <dbReference type="WBParaSite" id="ACAC_0001290601-mRNA-1"/>
    </source>
</evidence>
<dbReference type="AlphaFoldDB" id="A0A0K0DMI8"/>
<dbReference type="Proteomes" id="UP000035642">
    <property type="component" value="Unassembled WGS sequence"/>
</dbReference>